<organism evidence="2 3">
    <name type="scientific">Claviceps pusilla</name>
    <dbReference type="NCBI Taxonomy" id="123648"/>
    <lineage>
        <taxon>Eukaryota</taxon>
        <taxon>Fungi</taxon>
        <taxon>Dikarya</taxon>
        <taxon>Ascomycota</taxon>
        <taxon>Pezizomycotina</taxon>
        <taxon>Sordariomycetes</taxon>
        <taxon>Hypocreomycetidae</taxon>
        <taxon>Hypocreales</taxon>
        <taxon>Clavicipitaceae</taxon>
        <taxon>Claviceps</taxon>
    </lineage>
</organism>
<feature type="compositionally biased region" description="Low complexity" evidence="1">
    <location>
        <begin position="10"/>
        <end position="31"/>
    </location>
</feature>
<feature type="compositionally biased region" description="Acidic residues" evidence="1">
    <location>
        <begin position="95"/>
        <end position="108"/>
    </location>
</feature>
<name>A0A9P7N3M9_9HYPO</name>
<keyword evidence="3" id="KW-1185">Reference proteome</keyword>
<dbReference type="OrthoDB" id="5245631at2759"/>
<evidence type="ECO:0000313" key="3">
    <source>
        <dbReference type="Proteomes" id="UP000748025"/>
    </source>
</evidence>
<feature type="compositionally biased region" description="Basic and acidic residues" evidence="1">
    <location>
        <begin position="144"/>
        <end position="158"/>
    </location>
</feature>
<feature type="region of interest" description="Disordered" evidence="1">
    <location>
        <begin position="251"/>
        <end position="285"/>
    </location>
</feature>
<dbReference type="GO" id="GO:0006364">
    <property type="term" value="P:rRNA processing"/>
    <property type="evidence" value="ECO:0007669"/>
    <property type="project" value="InterPro"/>
</dbReference>
<dbReference type="AlphaFoldDB" id="A0A9P7N3M9"/>
<dbReference type="GO" id="GO:0030515">
    <property type="term" value="F:snoRNA binding"/>
    <property type="evidence" value="ECO:0007669"/>
    <property type="project" value="InterPro"/>
</dbReference>
<feature type="compositionally biased region" description="Basic and acidic residues" evidence="1">
    <location>
        <begin position="66"/>
        <end position="78"/>
    </location>
</feature>
<proteinExistence type="predicted"/>
<accession>A0A9P7N3M9</accession>
<feature type="compositionally biased region" description="Basic residues" evidence="1">
    <location>
        <begin position="32"/>
        <end position="43"/>
    </location>
</feature>
<evidence type="ECO:0008006" key="4">
    <source>
        <dbReference type="Google" id="ProtNLM"/>
    </source>
</evidence>
<comment type="caution">
    <text evidence="2">The sequence shown here is derived from an EMBL/GenBank/DDBJ whole genome shotgun (WGS) entry which is preliminary data.</text>
</comment>
<protein>
    <recommendedName>
        <fullName evidence="4">U3 snoRNA associated</fullName>
    </recommendedName>
</protein>
<dbReference type="Pfam" id="PF08297">
    <property type="entry name" value="U3_snoRNA_assoc"/>
    <property type="match status" value="1"/>
</dbReference>
<dbReference type="EMBL" id="SRPW01003027">
    <property type="protein sequence ID" value="KAG5988744.1"/>
    <property type="molecule type" value="Genomic_DNA"/>
</dbReference>
<feature type="region of interest" description="Disordered" evidence="1">
    <location>
        <begin position="1"/>
        <end position="225"/>
    </location>
</feature>
<sequence>MPATTRKRTAALAEPSASASASADTNSSVSAKRQKKMPMRSKKDKAAALSGPEEEEHSAPAADNVVRFDDEGNADKELVVPAGTSTAPALAVTSEEAEGSGSDSDEAPEAVSTSRVAKKMMESAQVVKKLAQEQAAATKKKRQQRDALFKKQALERKSTNPADEGSLLTNAGRKRADRIHIPDVLPVEFLTDSSSDDEGDASPRSSGVVAARGPRTVPSVERRLALEGRGPRDEVIGTTIYRVSRDVDVRMAPKAKKQSQMSKNGLLKRGRQPVKAKSSGFFKKS</sequence>
<dbReference type="InterPro" id="IPR013268">
    <property type="entry name" value="UTP16"/>
</dbReference>
<gene>
    <name evidence="2" type="ORF">E4U43_004638</name>
</gene>
<evidence type="ECO:0000256" key="1">
    <source>
        <dbReference type="SAM" id="MobiDB-lite"/>
    </source>
</evidence>
<reference evidence="2" key="1">
    <citation type="journal article" date="2020" name="bioRxiv">
        <title>Whole genome comparisons of ergot fungi reveals the divergence and evolution of species within the genus Claviceps are the result of varying mechanisms driving genome evolution and host range expansion.</title>
        <authorList>
            <person name="Wyka S.A."/>
            <person name="Mondo S.J."/>
            <person name="Liu M."/>
            <person name="Dettman J."/>
            <person name="Nalam V."/>
            <person name="Broders K.D."/>
        </authorList>
    </citation>
    <scope>NUCLEOTIDE SEQUENCE</scope>
    <source>
        <strain evidence="2">CCC 602</strain>
    </source>
</reference>
<dbReference type="Proteomes" id="UP000748025">
    <property type="component" value="Unassembled WGS sequence"/>
</dbReference>
<evidence type="ECO:0000313" key="2">
    <source>
        <dbReference type="EMBL" id="KAG5988744.1"/>
    </source>
</evidence>